<keyword evidence="2" id="KW-1185">Reference proteome</keyword>
<evidence type="ECO:0000313" key="2">
    <source>
        <dbReference type="Proteomes" id="UP001519460"/>
    </source>
</evidence>
<comment type="caution">
    <text evidence="1">The sequence shown here is derived from an EMBL/GenBank/DDBJ whole genome shotgun (WGS) entry which is preliminary data.</text>
</comment>
<gene>
    <name evidence="1" type="ORF">BaRGS_00007948</name>
</gene>
<feature type="non-terminal residue" evidence="1">
    <location>
        <position position="1"/>
    </location>
</feature>
<protein>
    <submittedName>
        <fullName evidence="1">Uncharacterized protein</fullName>
    </submittedName>
</protein>
<sequence length="65" mass="7149">PIVREAVEMNLRSLVTSALGAKLAVTNALNIATERVRGSNIIRIYNAYPPLPGFPPLRHNTPWTP</sequence>
<name>A0ABD0LM80_9CAEN</name>
<dbReference type="AlphaFoldDB" id="A0ABD0LM80"/>
<feature type="non-terminal residue" evidence="1">
    <location>
        <position position="65"/>
    </location>
</feature>
<accession>A0ABD0LM80</accession>
<dbReference type="EMBL" id="JACVVK020000035">
    <property type="protein sequence ID" value="KAK7500704.1"/>
    <property type="molecule type" value="Genomic_DNA"/>
</dbReference>
<organism evidence="1 2">
    <name type="scientific">Batillaria attramentaria</name>
    <dbReference type="NCBI Taxonomy" id="370345"/>
    <lineage>
        <taxon>Eukaryota</taxon>
        <taxon>Metazoa</taxon>
        <taxon>Spiralia</taxon>
        <taxon>Lophotrochozoa</taxon>
        <taxon>Mollusca</taxon>
        <taxon>Gastropoda</taxon>
        <taxon>Caenogastropoda</taxon>
        <taxon>Sorbeoconcha</taxon>
        <taxon>Cerithioidea</taxon>
        <taxon>Batillariidae</taxon>
        <taxon>Batillaria</taxon>
    </lineage>
</organism>
<dbReference type="Proteomes" id="UP001519460">
    <property type="component" value="Unassembled WGS sequence"/>
</dbReference>
<reference evidence="1 2" key="1">
    <citation type="journal article" date="2023" name="Sci. Data">
        <title>Genome assembly of the Korean intertidal mud-creeper Batillaria attramentaria.</title>
        <authorList>
            <person name="Patra A.K."/>
            <person name="Ho P.T."/>
            <person name="Jun S."/>
            <person name="Lee S.J."/>
            <person name="Kim Y."/>
            <person name="Won Y.J."/>
        </authorList>
    </citation>
    <scope>NUCLEOTIDE SEQUENCE [LARGE SCALE GENOMIC DNA]</scope>
    <source>
        <strain evidence="1">Wonlab-2016</strain>
    </source>
</reference>
<evidence type="ECO:0000313" key="1">
    <source>
        <dbReference type="EMBL" id="KAK7500704.1"/>
    </source>
</evidence>
<proteinExistence type="predicted"/>